<evidence type="ECO:0008006" key="9">
    <source>
        <dbReference type="Google" id="ProtNLM"/>
    </source>
</evidence>
<feature type="transmembrane region" description="Helical" evidence="6">
    <location>
        <begin position="168"/>
        <end position="193"/>
    </location>
</feature>
<feature type="transmembrane region" description="Helical" evidence="6">
    <location>
        <begin position="61"/>
        <end position="82"/>
    </location>
</feature>
<dbReference type="GO" id="GO:0005886">
    <property type="term" value="C:plasma membrane"/>
    <property type="evidence" value="ECO:0007669"/>
    <property type="project" value="TreeGrafter"/>
</dbReference>
<feature type="transmembrane region" description="Helical" evidence="6">
    <location>
        <begin position="35"/>
        <end position="55"/>
    </location>
</feature>
<feature type="transmembrane region" description="Helical" evidence="6">
    <location>
        <begin position="6"/>
        <end position="28"/>
    </location>
</feature>
<dbReference type="RefSeq" id="WP_146452199.1">
    <property type="nucleotide sequence ID" value="NZ_SJPS01000006.1"/>
</dbReference>
<proteinExistence type="inferred from homology"/>
<organism evidence="7 8">
    <name type="scientific">Bythopirellula polymerisocia</name>
    <dbReference type="NCBI Taxonomy" id="2528003"/>
    <lineage>
        <taxon>Bacteria</taxon>
        <taxon>Pseudomonadati</taxon>
        <taxon>Planctomycetota</taxon>
        <taxon>Planctomycetia</taxon>
        <taxon>Pirellulales</taxon>
        <taxon>Lacipirellulaceae</taxon>
        <taxon>Bythopirellula</taxon>
    </lineage>
</organism>
<dbReference type="OrthoDB" id="9791807at2"/>
<dbReference type="PANTHER" id="PTHR30028">
    <property type="entry name" value="UPF0014 INNER MEMBRANE PROTEIN YBBM-RELATED"/>
    <property type="match status" value="1"/>
</dbReference>
<protein>
    <recommendedName>
        <fullName evidence="9">ABC transporter permease</fullName>
    </recommendedName>
</protein>
<dbReference type="InterPro" id="IPR005226">
    <property type="entry name" value="UPF0014_fam"/>
</dbReference>
<accession>A0A5C6CJP8</accession>
<keyword evidence="8" id="KW-1185">Reference proteome</keyword>
<evidence type="ECO:0000256" key="4">
    <source>
        <dbReference type="ARBA" id="ARBA00022989"/>
    </source>
</evidence>
<sequence>MQSISYARLALSFFPVFVVLGIMAYWAIPAGRTMVAVLRMLVQLLLVGYVLAYIFETEHATIVMVTLALMISAASWIALGPVEQDRGRLFGKAFAAIVLGSVATLALITQGVLDSDPWFEPRQLIPLGGMIFANSMNTVSIAAERFLAECKLEIDYETARHRAMKAALIPLTNSLLAVGIVSFPGMMTGQILAGESPLIAARYQIMVMCMVFGAGGISAACFLAMLRGGNERNEGI</sequence>
<gene>
    <name evidence="7" type="ORF">Pla144_38890</name>
</gene>
<evidence type="ECO:0000256" key="3">
    <source>
        <dbReference type="ARBA" id="ARBA00022692"/>
    </source>
</evidence>
<keyword evidence="4 6" id="KW-1133">Transmembrane helix</keyword>
<name>A0A5C6CJP8_9BACT</name>
<evidence type="ECO:0000256" key="5">
    <source>
        <dbReference type="ARBA" id="ARBA00023136"/>
    </source>
</evidence>
<keyword evidence="5 6" id="KW-0472">Membrane</keyword>
<reference evidence="7 8" key="1">
    <citation type="submission" date="2019-02" db="EMBL/GenBank/DDBJ databases">
        <title>Deep-cultivation of Planctomycetes and their phenomic and genomic characterization uncovers novel biology.</title>
        <authorList>
            <person name="Wiegand S."/>
            <person name="Jogler M."/>
            <person name="Boedeker C."/>
            <person name="Pinto D."/>
            <person name="Vollmers J."/>
            <person name="Rivas-Marin E."/>
            <person name="Kohn T."/>
            <person name="Peeters S.H."/>
            <person name="Heuer A."/>
            <person name="Rast P."/>
            <person name="Oberbeckmann S."/>
            <person name="Bunk B."/>
            <person name="Jeske O."/>
            <person name="Meyerdierks A."/>
            <person name="Storesund J.E."/>
            <person name="Kallscheuer N."/>
            <person name="Luecker S."/>
            <person name="Lage O.M."/>
            <person name="Pohl T."/>
            <person name="Merkel B.J."/>
            <person name="Hornburger P."/>
            <person name="Mueller R.-W."/>
            <person name="Bruemmer F."/>
            <person name="Labrenz M."/>
            <person name="Spormann A.M."/>
            <person name="Op Den Camp H."/>
            <person name="Overmann J."/>
            <person name="Amann R."/>
            <person name="Jetten M.S.M."/>
            <person name="Mascher T."/>
            <person name="Medema M.H."/>
            <person name="Devos D.P."/>
            <person name="Kaster A.-K."/>
            <person name="Ovreas L."/>
            <person name="Rohde M."/>
            <person name="Galperin M.Y."/>
            <person name="Jogler C."/>
        </authorList>
    </citation>
    <scope>NUCLEOTIDE SEQUENCE [LARGE SCALE GENOMIC DNA]</scope>
    <source>
        <strain evidence="7 8">Pla144</strain>
    </source>
</reference>
<dbReference type="PANTHER" id="PTHR30028:SF0">
    <property type="entry name" value="PROTEIN ALUMINUM SENSITIVE 3"/>
    <property type="match status" value="1"/>
</dbReference>
<evidence type="ECO:0000313" key="8">
    <source>
        <dbReference type="Proteomes" id="UP000318437"/>
    </source>
</evidence>
<feature type="transmembrane region" description="Helical" evidence="6">
    <location>
        <begin position="205"/>
        <end position="226"/>
    </location>
</feature>
<dbReference type="Proteomes" id="UP000318437">
    <property type="component" value="Unassembled WGS sequence"/>
</dbReference>
<evidence type="ECO:0000256" key="2">
    <source>
        <dbReference type="ARBA" id="ARBA00005268"/>
    </source>
</evidence>
<comment type="similarity">
    <text evidence="2">Belongs to the UPF0014 family.</text>
</comment>
<comment type="caution">
    <text evidence="7">The sequence shown here is derived from an EMBL/GenBank/DDBJ whole genome shotgun (WGS) entry which is preliminary data.</text>
</comment>
<feature type="transmembrane region" description="Helical" evidence="6">
    <location>
        <begin position="125"/>
        <end position="147"/>
    </location>
</feature>
<evidence type="ECO:0000256" key="6">
    <source>
        <dbReference type="SAM" id="Phobius"/>
    </source>
</evidence>
<dbReference type="AlphaFoldDB" id="A0A5C6CJP8"/>
<comment type="subcellular location">
    <subcellularLocation>
        <location evidence="1">Membrane</location>
        <topology evidence="1">Multi-pass membrane protein</topology>
    </subcellularLocation>
</comment>
<evidence type="ECO:0000256" key="1">
    <source>
        <dbReference type="ARBA" id="ARBA00004141"/>
    </source>
</evidence>
<dbReference type="EMBL" id="SJPS01000006">
    <property type="protein sequence ID" value="TWU23714.1"/>
    <property type="molecule type" value="Genomic_DNA"/>
</dbReference>
<evidence type="ECO:0000313" key="7">
    <source>
        <dbReference type="EMBL" id="TWU23714.1"/>
    </source>
</evidence>
<keyword evidence="3 6" id="KW-0812">Transmembrane</keyword>
<dbReference type="Pfam" id="PF03649">
    <property type="entry name" value="UPF0014"/>
    <property type="match status" value="1"/>
</dbReference>
<feature type="transmembrane region" description="Helical" evidence="6">
    <location>
        <begin position="94"/>
        <end position="113"/>
    </location>
</feature>